<name>A0AAV5S0K9_MAUHU</name>
<proteinExistence type="predicted"/>
<keyword evidence="2" id="KW-1185">Reference proteome</keyword>
<evidence type="ECO:0000313" key="1">
    <source>
        <dbReference type="EMBL" id="GMM57258.1"/>
    </source>
</evidence>
<gene>
    <name evidence="1" type="ORF">DAKH74_038740</name>
</gene>
<dbReference type="Proteomes" id="UP001377567">
    <property type="component" value="Unassembled WGS sequence"/>
</dbReference>
<accession>A0AAV5S0K9</accession>
<dbReference type="AlphaFoldDB" id="A0AAV5S0K9"/>
<evidence type="ECO:0000313" key="2">
    <source>
        <dbReference type="Proteomes" id="UP001377567"/>
    </source>
</evidence>
<organism evidence="1 2">
    <name type="scientific">Maudiozyma humilis</name>
    <name type="common">Sour dough yeast</name>
    <name type="synonym">Kazachstania humilis</name>
    <dbReference type="NCBI Taxonomy" id="51915"/>
    <lineage>
        <taxon>Eukaryota</taxon>
        <taxon>Fungi</taxon>
        <taxon>Dikarya</taxon>
        <taxon>Ascomycota</taxon>
        <taxon>Saccharomycotina</taxon>
        <taxon>Saccharomycetes</taxon>
        <taxon>Saccharomycetales</taxon>
        <taxon>Saccharomycetaceae</taxon>
        <taxon>Maudiozyma</taxon>
    </lineage>
</organism>
<sequence length="599" mass="62807">MKCTASNPGRSLACSRRSVADVLLGVLGDALALLRGQRLVLRLDVSGEGVEAGEGLLVALRAELLHALGAAEHDLLLRVDGVLVSREVVRAGELRGARLLGDQVDEAAGEYLAVALLVEVRGPEVRLVLAAGLLALGRAVAATAALSRGARGSDVAVEAGQRLAELVSRGVRGGRQALDLGTGLERDGLGAVELLDLLVRHDHVPEGLAVEDVVCVEQRLLLCVEAEVHRHLVADDEFLRGVEVDIGVHEAVGVGGLRCGLWLLHRLLLLWNVVLRWLLHVQSSAGNELLLLDVVLLGVVVEVVVVRKLVVEDELGVLVVQGCVVALQGVLCLGHKPGGVALVVEVGVVHLLDVWGVDSDPDTDVVVLSSLWDVVLCLGIGSGCGRGSSALLGHEWVGYAEDVSHVHGLWERAHAAAGGSSTVIAVGAAVAPRLGARSGEGWVSVLVKHAQGVLLLDVVEGRVALAREQAWRGSIVVVLGDEVQLLRVDGDYRGVVFRLGVVPAPGGAVAVVRYGCWVLVGHVSLVGCWVLVVRGVDTAVLVVEVVQLVLEDIGEGSLETQFRGGHVGGVVGVGGGVARQKCWGCGKIRLQWRQNELIL</sequence>
<dbReference type="EMBL" id="BTGD01000011">
    <property type="protein sequence ID" value="GMM57258.1"/>
    <property type="molecule type" value="Genomic_DNA"/>
</dbReference>
<protein>
    <submittedName>
        <fullName evidence="1">Uncharacterized protein</fullName>
    </submittedName>
</protein>
<reference evidence="1 2" key="1">
    <citation type="journal article" date="2023" name="Elife">
        <title>Identification of key yeast species and microbe-microbe interactions impacting larval growth of Drosophila in the wild.</title>
        <authorList>
            <person name="Mure A."/>
            <person name="Sugiura Y."/>
            <person name="Maeda R."/>
            <person name="Honda K."/>
            <person name="Sakurai N."/>
            <person name="Takahashi Y."/>
            <person name="Watada M."/>
            <person name="Katoh T."/>
            <person name="Gotoh A."/>
            <person name="Gotoh Y."/>
            <person name="Taniguchi I."/>
            <person name="Nakamura K."/>
            <person name="Hayashi T."/>
            <person name="Katayama T."/>
            <person name="Uemura T."/>
            <person name="Hattori Y."/>
        </authorList>
    </citation>
    <scope>NUCLEOTIDE SEQUENCE [LARGE SCALE GENOMIC DNA]</scope>
    <source>
        <strain evidence="1 2">KH-74</strain>
    </source>
</reference>
<comment type="caution">
    <text evidence="1">The sequence shown here is derived from an EMBL/GenBank/DDBJ whole genome shotgun (WGS) entry which is preliminary data.</text>
</comment>